<feature type="transmembrane region" description="Helical" evidence="1">
    <location>
        <begin position="74"/>
        <end position="97"/>
    </location>
</feature>
<dbReference type="STRING" id="553466.SAMN04487950_0055"/>
<dbReference type="Proteomes" id="UP000199607">
    <property type="component" value="Unassembled WGS sequence"/>
</dbReference>
<reference evidence="3" key="1">
    <citation type="submission" date="2016-10" db="EMBL/GenBank/DDBJ databases">
        <authorList>
            <person name="Varghese N."/>
            <person name="Submissions S."/>
        </authorList>
    </citation>
    <scope>NUCLEOTIDE SEQUENCE [LARGE SCALE GENOMIC DNA]</scope>
    <source>
        <strain evidence="3">CGMCC 1.7738</strain>
    </source>
</reference>
<protein>
    <submittedName>
        <fullName evidence="2">Uncharacterized protein</fullName>
    </submittedName>
</protein>
<keyword evidence="1" id="KW-1133">Transmembrane helix</keyword>
<evidence type="ECO:0000313" key="2">
    <source>
        <dbReference type="EMBL" id="SFK58942.1"/>
    </source>
</evidence>
<organism evidence="2 3">
    <name type="scientific">Halogranum rubrum</name>
    <dbReference type="NCBI Taxonomy" id="553466"/>
    <lineage>
        <taxon>Archaea</taxon>
        <taxon>Methanobacteriati</taxon>
        <taxon>Methanobacteriota</taxon>
        <taxon>Stenosarchaea group</taxon>
        <taxon>Halobacteria</taxon>
        <taxon>Halobacteriales</taxon>
        <taxon>Haloferacaceae</taxon>
    </lineage>
</organism>
<keyword evidence="3" id="KW-1185">Reference proteome</keyword>
<keyword evidence="1" id="KW-0472">Membrane</keyword>
<name>A0A1I4AQY1_9EURY</name>
<proteinExistence type="predicted"/>
<evidence type="ECO:0000313" key="3">
    <source>
        <dbReference type="Proteomes" id="UP000199607"/>
    </source>
</evidence>
<dbReference type="EMBL" id="FOTC01000001">
    <property type="protein sequence ID" value="SFK58942.1"/>
    <property type="molecule type" value="Genomic_DNA"/>
</dbReference>
<gene>
    <name evidence="2" type="ORF">SAMN04487950_0055</name>
</gene>
<keyword evidence="1" id="KW-0812">Transmembrane</keyword>
<accession>A0A1I4AQY1</accession>
<dbReference type="InterPro" id="IPR058349">
    <property type="entry name" value="DUF8036"/>
</dbReference>
<dbReference type="Pfam" id="PF26119">
    <property type="entry name" value="DUF8036"/>
    <property type="match status" value="1"/>
</dbReference>
<sequence>MAMSTTLTIATALSGLSILLLFVLTGVWVRNYRTFESTLTLGLIAFGAAMLLENALAIYFFFSTTMLYSGDPVVQTAILALRSLQLLAIAFLTYVTVK</sequence>
<feature type="transmembrane region" description="Helical" evidence="1">
    <location>
        <begin position="41"/>
        <end position="62"/>
    </location>
</feature>
<evidence type="ECO:0000256" key="1">
    <source>
        <dbReference type="SAM" id="Phobius"/>
    </source>
</evidence>
<feature type="transmembrane region" description="Helical" evidence="1">
    <location>
        <begin position="6"/>
        <end position="29"/>
    </location>
</feature>
<dbReference type="AlphaFoldDB" id="A0A1I4AQY1"/>
<dbReference type="RefSeq" id="WP_009733176.1">
    <property type="nucleotide sequence ID" value="NZ_FOTC01000001.1"/>
</dbReference>